<evidence type="ECO:0000313" key="10">
    <source>
        <dbReference type="Proteomes" id="UP000234530"/>
    </source>
</evidence>
<dbReference type="Pfam" id="PF01593">
    <property type="entry name" value="Amino_oxidase"/>
    <property type="match status" value="1"/>
</dbReference>
<dbReference type="PANTHER" id="PTHR10742">
    <property type="entry name" value="FLAVIN MONOAMINE OXIDASE"/>
    <property type="match status" value="1"/>
</dbReference>
<dbReference type="InterPro" id="IPR036188">
    <property type="entry name" value="FAD/NAD-bd_sf"/>
</dbReference>
<accession>A0A2H5EXE1</accession>
<dbReference type="GO" id="GO:0009063">
    <property type="term" value="P:amino acid catabolic process"/>
    <property type="evidence" value="ECO:0007669"/>
    <property type="project" value="TreeGrafter"/>
</dbReference>
<dbReference type="AlphaFoldDB" id="A0A2H5EXE1"/>
<dbReference type="Gene3D" id="1.20.1440.240">
    <property type="match status" value="1"/>
</dbReference>
<organism evidence="9 10">
    <name type="scientific">Paracoccus zhejiangensis</name>
    <dbReference type="NCBI Taxonomy" id="1077935"/>
    <lineage>
        <taxon>Bacteria</taxon>
        <taxon>Pseudomonadati</taxon>
        <taxon>Pseudomonadota</taxon>
        <taxon>Alphaproteobacteria</taxon>
        <taxon>Rhodobacterales</taxon>
        <taxon>Paracoccaceae</taxon>
        <taxon>Paracoccus</taxon>
    </lineage>
</organism>
<evidence type="ECO:0000256" key="5">
    <source>
        <dbReference type="ARBA" id="ARBA00023070"/>
    </source>
</evidence>
<evidence type="ECO:0000256" key="2">
    <source>
        <dbReference type="ARBA" id="ARBA00005833"/>
    </source>
</evidence>
<evidence type="ECO:0000256" key="1">
    <source>
        <dbReference type="ARBA" id="ARBA00004814"/>
    </source>
</evidence>
<dbReference type="EC" id="1.13.12.3" evidence="3"/>
<feature type="chain" id="PRO_5014168955" description="Tryptophan 2-monooxygenase" evidence="7">
    <location>
        <begin position="30"/>
        <end position="521"/>
    </location>
</feature>
<feature type="domain" description="Amine oxidase" evidence="8">
    <location>
        <begin position="55"/>
        <end position="510"/>
    </location>
</feature>
<protein>
    <recommendedName>
        <fullName evidence="4">Tryptophan 2-monooxygenase</fullName>
        <ecNumber evidence="3">1.13.12.3</ecNumber>
    </recommendedName>
</protein>
<comment type="catalytic activity">
    <reaction evidence="6">
        <text>L-tryptophan + O2 = indole-3-acetamide + CO2 + H2O</text>
        <dbReference type="Rhea" id="RHEA:16165"/>
        <dbReference type="ChEBI" id="CHEBI:15377"/>
        <dbReference type="ChEBI" id="CHEBI:15379"/>
        <dbReference type="ChEBI" id="CHEBI:16031"/>
        <dbReference type="ChEBI" id="CHEBI:16526"/>
        <dbReference type="ChEBI" id="CHEBI:57912"/>
        <dbReference type="EC" id="1.13.12.3"/>
    </reaction>
</comment>
<dbReference type="Gene3D" id="3.50.50.60">
    <property type="entry name" value="FAD/NAD(P)-binding domain"/>
    <property type="match status" value="1"/>
</dbReference>
<reference evidence="9 10" key="1">
    <citation type="journal article" date="2013" name="Antonie Van Leeuwenhoek">
        <title>Paracoccus zhejiangensis sp. nov., isolated from activated sludge in wastewater-treatment system.</title>
        <authorList>
            <person name="Wu Z.G."/>
            <person name="Zhang D.F."/>
            <person name="Liu Y.L."/>
            <person name="Wang F."/>
            <person name="Jiang X."/>
            <person name="Li C."/>
            <person name="Li S.P."/>
            <person name="Hong Q."/>
            <person name="Li W.J."/>
        </authorList>
    </citation>
    <scope>NUCLEOTIDE SEQUENCE [LARGE SCALE GENOMIC DNA]</scope>
    <source>
        <strain evidence="9 10">J6</strain>
    </source>
</reference>
<dbReference type="PANTHER" id="PTHR10742:SF342">
    <property type="entry name" value="AMINE OXIDASE"/>
    <property type="match status" value="1"/>
</dbReference>
<dbReference type="EMBL" id="CP025430">
    <property type="protein sequence ID" value="AUH63933.1"/>
    <property type="molecule type" value="Genomic_DNA"/>
</dbReference>
<sequence length="521" mass="57255">MSRRSLLTLIGATAGSAAMLRAMTTMGHAQESDYKPVKLEGDPKGASVVILGAGLAGMTAALELRDAGYKVTILEYQKRAGGRCITLRGGDEVHEMGGFVQKVGFSEGQFFNNGPWRIPHHHQGVIHYCQRLGVALQPFVQENLSAYLHSKDAFDGKPQRQSWIKADYQGHVTELLTKAVNAGALDDEVTGETKDMLLESLREYGALDKDMRYASNIGTSNLRGYDKPAGGGMTSAPVPSTPIGRDDLLRSGLWHHLREHDIYEHHAPLFQPIGGMDMIARGFANEVGDLITYDARVTRIAQSETGVTIDYDSSSGEGEGGQVTADYCVCTIPFSVLGQIEADLSSDLQNAVDTVWYYEGFKAGLEMKRRFWEQDEKIYGGITFTDLSIGQISYPSADMMSAGPGVLLGAYQFGKPAYEFTALTPEQRIERCLADGEKIHGPNYRQEFTAGASFGWHRNSWTLGCYGHWDEYGDTFFKACEVDRRLVCAGEHLSQWPGWQEGAILSALDAITRLHQRVIAG</sequence>
<dbReference type="SUPFAM" id="SSF54373">
    <property type="entry name" value="FAD-linked reductases, C-terminal domain"/>
    <property type="match status" value="1"/>
</dbReference>
<dbReference type="KEGG" id="pzh:CX676_06970"/>
<dbReference type="InterPro" id="IPR050281">
    <property type="entry name" value="Flavin_monoamine_oxidase"/>
</dbReference>
<dbReference type="Proteomes" id="UP000234530">
    <property type="component" value="Chromosome"/>
</dbReference>
<proteinExistence type="inferred from homology"/>
<gene>
    <name evidence="9" type="ORF">CX676_06970</name>
</gene>
<feature type="signal peptide" evidence="7">
    <location>
        <begin position="1"/>
        <end position="29"/>
    </location>
</feature>
<evidence type="ECO:0000313" key="9">
    <source>
        <dbReference type="EMBL" id="AUH63933.1"/>
    </source>
</evidence>
<evidence type="ECO:0000256" key="3">
    <source>
        <dbReference type="ARBA" id="ARBA00012535"/>
    </source>
</evidence>
<evidence type="ECO:0000256" key="6">
    <source>
        <dbReference type="ARBA" id="ARBA00047321"/>
    </source>
</evidence>
<evidence type="ECO:0000256" key="7">
    <source>
        <dbReference type="SAM" id="SignalP"/>
    </source>
</evidence>
<evidence type="ECO:0000259" key="8">
    <source>
        <dbReference type="Pfam" id="PF01593"/>
    </source>
</evidence>
<dbReference type="GO" id="GO:0050361">
    <property type="term" value="F:tryptophan 2-monooxygenase activity"/>
    <property type="evidence" value="ECO:0007669"/>
    <property type="project" value="UniProtKB-EC"/>
</dbReference>
<dbReference type="InterPro" id="IPR002937">
    <property type="entry name" value="Amino_oxidase"/>
</dbReference>
<dbReference type="GO" id="GO:0001716">
    <property type="term" value="F:L-amino-acid oxidase activity"/>
    <property type="evidence" value="ECO:0007669"/>
    <property type="project" value="TreeGrafter"/>
</dbReference>
<name>A0A2H5EXE1_9RHOB</name>
<dbReference type="OrthoDB" id="337830at2"/>
<comment type="pathway">
    <text evidence="1">Plant hormone metabolism; auxin biosynthesis.</text>
</comment>
<dbReference type="SUPFAM" id="SSF51905">
    <property type="entry name" value="FAD/NAD(P)-binding domain"/>
    <property type="match status" value="1"/>
</dbReference>
<evidence type="ECO:0000256" key="4">
    <source>
        <dbReference type="ARBA" id="ARBA00017871"/>
    </source>
</evidence>
<dbReference type="Gene3D" id="3.90.660.10">
    <property type="match status" value="1"/>
</dbReference>
<comment type="similarity">
    <text evidence="2">Belongs to the tryptophan 2-monooxygenase family.</text>
</comment>
<keyword evidence="7" id="KW-0732">Signal</keyword>
<dbReference type="GO" id="GO:0009851">
    <property type="term" value="P:auxin biosynthetic process"/>
    <property type="evidence" value="ECO:0007669"/>
    <property type="project" value="UniProtKB-KW"/>
</dbReference>
<keyword evidence="10" id="KW-1185">Reference proteome</keyword>
<keyword evidence="5" id="KW-0073">Auxin biosynthesis</keyword>